<protein>
    <submittedName>
        <fullName evidence="2">Uncharacterized protein</fullName>
    </submittedName>
</protein>
<gene>
    <name evidence="2" type="primary">KAFR0B03285</name>
    <name evidence="2" type="ORF">KAFR_0B03285</name>
</gene>
<feature type="region of interest" description="Disordered" evidence="1">
    <location>
        <begin position="1108"/>
        <end position="1134"/>
    </location>
</feature>
<feature type="compositionally biased region" description="Acidic residues" evidence="1">
    <location>
        <begin position="189"/>
        <end position="199"/>
    </location>
</feature>
<feature type="compositionally biased region" description="Acidic residues" evidence="1">
    <location>
        <begin position="291"/>
        <end position="304"/>
    </location>
</feature>
<feature type="compositionally biased region" description="Basic and acidic residues" evidence="1">
    <location>
        <begin position="451"/>
        <end position="477"/>
    </location>
</feature>
<feature type="compositionally biased region" description="Polar residues" evidence="1">
    <location>
        <begin position="1438"/>
        <end position="1456"/>
    </location>
</feature>
<feature type="region of interest" description="Disordered" evidence="1">
    <location>
        <begin position="810"/>
        <end position="858"/>
    </location>
</feature>
<feature type="region of interest" description="Disordered" evidence="1">
    <location>
        <begin position="1"/>
        <end position="22"/>
    </location>
</feature>
<dbReference type="RefSeq" id="XP_003955760.1">
    <property type="nucleotide sequence ID" value="XM_003955711.1"/>
</dbReference>
<reference evidence="2 3" key="1">
    <citation type="journal article" date="2011" name="Proc. Natl. Acad. Sci. U.S.A.">
        <title>Evolutionary erosion of yeast sex chromosomes by mating-type switching accidents.</title>
        <authorList>
            <person name="Gordon J.L."/>
            <person name="Armisen D."/>
            <person name="Proux-Wera E."/>
            <person name="Oheigeartaigh S.S."/>
            <person name="Byrne K.P."/>
            <person name="Wolfe K.H."/>
        </authorList>
    </citation>
    <scope>NUCLEOTIDE SEQUENCE [LARGE SCALE GENOMIC DNA]</scope>
    <source>
        <strain evidence="3">ATCC 22294 / BCRC 22015 / CBS 2517 / CECT 1963 / NBRC 1671 / NRRL Y-8276</strain>
    </source>
</reference>
<feature type="compositionally biased region" description="Polar residues" evidence="1">
    <location>
        <begin position="1197"/>
        <end position="1206"/>
    </location>
</feature>
<dbReference type="STRING" id="1071382.H2AQH5"/>
<name>H2AQH5_KAZAF</name>
<dbReference type="InParanoid" id="H2AQH5"/>
<feature type="compositionally biased region" description="Acidic residues" evidence="1">
    <location>
        <begin position="524"/>
        <end position="536"/>
    </location>
</feature>
<feature type="compositionally biased region" description="Basic and acidic residues" evidence="1">
    <location>
        <begin position="1412"/>
        <end position="1437"/>
    </location>
</feature>
<feature type="compositionally biased region" description="Acidic residues" evidence="1">
    <location>
        <begin position="154"/>
        <end position="168"/>
    </location>
</feature>
<organism evidence="2 3">
    <name type="scientific">Kazachstania africana (strain ATCC 22294 / BCRC 22015 / CBS 2517 / CECT 1963 / NBRC 1671 / NRRL Y-8276)</name>
    <name type="common">Yeast</name>
    <name type="synonym">Kluyveromyces africanus</name>
    <dbReference type="NCBI Taxonomy" id="1071382"/>
    <lineage>
        <taxon>Eukaryota</taxon>
        <taxon>Fungi</taxon>
        <taxon>Dikarya</taxon>
        <taxon>Ascomycota</taxon>
        <taxon>Saccharomycotina</taxon>
        <taxon>Saccharomycetes</taxon>
        <taxon>Saccharomycetales</taxon>
        <taxon>Saccharomycetaceae</taxon>
        <taxon>Kazachstania</taxon>
    </lineage>
</organism>
<dbReference type="FunCoup" id="H2AQH5">
    <property type="interactions" value="144"/>
</dbReference>
<feature type="compositionally biased region" description="Polar residues" evidence="1">
    <location>
        <begin position="140"/>
        <end position="150"/>
    </location>
</feature>
<feature type="compositionally biased region" description="Low complexity" evidence="1">
    <location>
        <begin position="169"/>
        <end position="186"/>
    </location>
</feature>
<dbReference type="Proteomes" id="UP000005220">
    <property type="component" value="Chromosome 2"/>
</dbReference>
<feature type="compositionally biased region" description="Basic and acidic residues" evidence="1">
    <location>
        <begin position="815"/>
        <end position="826"/>
    </location>
</feature>
<dbReference type="EMBL" id="HE650822">
    <property type="protein sequence ID" value="CCF56625.1"/>
    <property type="molecule type" value="Genomic_DNA"/>
</dbReference>
<dbReference type="OrthoDB" id="4070768at2759"/>
<feature type="region of interest" description="Disordered" evidence="1">
    <location>
        <begin position="282"/>
        <end position="355"/>
    </location>
</feature>
<accession>H2AQH5</accession>
<feature type="compositionally biased region" description="Polar residues" evidence="1">
    <location>
        <begin position="399"/>
        <end position="418"/>
    </location>
</feature>
<feature type="region of interest" description="Disordered" evidence="1">
    <location>
        <begin position="396"/>
        <end position="509"/>
    </location>
</feature>
<proteinExistence type="predicted"/>
<feature type="compositionally biased region" description="Polar residues" evidence="1">
    <location>
        <begin position="1387"/>
        <end position="1400"/>
    </location>
</feature>
<feature type="compositionally biased region" description="Basic residues" evidence="1">
    <location>
        <begin position="1483"/>
        <end position="1499"/>
    </location>
</feature>
<feature type="compositionally biased region" description="Basic and acidic residues" evidence="1">
    <location>
        <begin position="419"/>
        <end position="432"/>
    </location>
</feature>
<feature type="region of interest" description="Disordered" evidence="1">
    <location>
        <begin position="521"/>
        <end position="565"/>
    </location>
</feature>
<feature type="region of interest" description="Disordered" evidence="1">
    <location>
        <begin position="1186"/>
        <end position="1208"/>
    </location>
</feature>
<evidence type="ECO:0000313" key="2">
    <source>
        <dbReference type="EMBL" id="CCF56625.1"/>
    </source>
</evidence>
<feature type="compositionally biased region" description="Basic and acidic residues" evidence="1">
    <location>
        <begin position="1108"/>
        <end position="1118"/>
    </location>
</feature>
<dbReference type="eggNOG" id="ENOG502SDFK">
    <property type="taxonomic scope" value="Eukaryota"/>
</dbReference>
<keyword evidence="3" id="KW-1185">Reference proteome</keyword>
<feature type="compositionally biased region" description="Basic and acidic residues" evidence="1">
    <location>
        <begin position="1"/>
        <end position="13"/>
    </location>
</feature>
<feature type="compositionally biased region" description="Acidic residues" evidence="1">
    <location>
        <begin position="318"/>
        <end position="345"/>
    </location>
</feature>
<dbReference type="HOGENOM" id="CLU_248761_0_0_1"/>
<feature type="region of interest" description="Disordered" evidence="1">
    <location>
        <begin position="1381"/>
        <end position="1499"/>
    </location>
</feature>
<evidence type="ECO:0000256" key="1">
    <source>
        <dbReference type="SAM" id="MobiDB-lite"/>
    </source>
</evidence>
<feature type="region of interest" description="Disordered" evidence="1">
    <location>
        <begin position="140"/>
        <end position="199"/>
    </location>
</feature>
<feature type="compositionally biased region" description="Basic residues" evidence="1">
    <location>
        <begin position="1459"/>
        <end position="1471"/>
    </location>
</feature>
<dbReference type="GeneID" id="13883085"/>
<dbReference type="KEGG" id="kaf:KAFR_0B03285"/>
<sequence>MGSDSKKKDEKQSRLSLSAPTRNLKQYKSIFDQRYRSKSRGTGFRVSKPKCLDTNRRLQRESDTVKASTWVNSLIERGRHILSEIHNDDMKFEAELRDLERTTRIEESIVNDILEKHTEIAVPYEKADLIAAGSADENNQLILPNSGTRLENSESTEQEESNSEDNSESDASLVILSSSEENSISEMRAEDEDISSSEEYETIKRSIAEEALLNMANYENTGEEYPQGSPEHHFADTDFGKIFTDISHDVHGEMEMAHDFQEPSKNQTSGSMFDLVPLSHDQRSEMKEQEQEQGEEEEEDEDEMSAVLSDTSIQREELLEESENENPSEEAFESNSEDEQLEEIPDDIRYPSNESAAHLLYDENHENHGAHNFDTAFSRPELSSIAHILGNIEEERKNVSQGHTQTNEAENYIGSDTENTSHIRDENLKEIESSSEPDTSEQYYTGITETHILDHNSSDDINQEEKQERNSDEDFVHNRAFTKLEFNEGLNSDYDEELDQGTKHNISAPVSSKGIDVVIHEISSSEEDISENDGEAFENSSNDSLSDEKEGSFVENDINANKKQGYENEHLQVHHDQIDVQNKEYSAENPIAITSDIEGDIQDHMNGPRNFFGKDVEGIHTDEEGQEQRFFKAAPSHVINNMRSDKVLSNNDTYNSIETDIHSNQNVSPLKDVDHNTTFDKRETVLSPQSSPTPGYLNSEGNSFYYSTLENLEPSNDVVTEQVKSAYEVIISGSTYSSTSFDDNADVLPSPLEYISPYVNHAAFTSEEVGEKEKEYLRETLIKLGLVPQNSKNPEEGSEVSDTSFYTVGQAENSSEAHKESEDENRGQATPKHMEASSVHLPNSEAEDEDAVFSTPRTGDRVVDQNEQIAFAEERSGQQSEQEYIYEFPRESNSENKEIDKFESTVLSDVSYITATAEPVNGVENNEAEDSFYESLQEGTEDFPIVKEEGAHENIPATSDKDIDIYENVELTVLGETSQDHSTPDFANSNIISVDGLAMENLSIRPEYEDAVSDTNAIVLPKEQSHSHGVPETQIVPFAKKNYSTDGEVLEDVDVVSIKTDEKGQTHLTTSDISEVAQDELINTTGLYENVDSLLEPELSDDANERIEVSSTSSDKKQLKSQNALHEQPRHDPIRSKLLTMPTYMVGKLVHGVKNVADVANEFVRRIDAIGDLHDELLEEQPIEEGASNGGELAGQQLPQTSTVKDPSSLLDVSASIAEETNLKYDYSKKNTPSVLRMNDLDEGYKEKVVASVQALEVLADELRDTNKSIPVANSEQDDTSEFEESLNKRTTRILNDERPELSMHIDDMEIDDEQPDNVAKTEFEFDLTEKVARNVTNPEKSKTKTITSVRVNGTDNEDHIGHTDNNILDGMERIKRELILDENESSSEVPEQTGSSLLKESSPEASLHTIKNPEEQTKKDGRASTSKAVDRQRVSKADSNSENTDAKATTTVPTSERSKKRRVPRRRKRPLTGASATQGPTKRLRKRSLRKPRPPKHK</sequence>
<evidence type="ECO:0000313" key="3">
    <source>
        <dbReference type="Proteomes" id="UP000005220"/>
    </source>
</evidence>